<evidence type="ECO:0000256" key="1">
    <source>
        <dbReference type="SAM" id="MobiDB-lite"/>
    </source>
</evidence>
<accession>W2KSN2</accession>
<feature type="region of interest" description="Disordered" evidence="1">
    <location>
        <begin position="196"/>
        <end position="256"/>
    </location>
</feature>
<dbReference type="Proteomes" id="UP000054423">
    <property type="component" value="Unassembled WGS sequence"/>
</dbReference>
<feature type="region of interest" description="Disordered" evidence="1">
    <location>
        <begin position="299"/>
        <end position="326"/>
    </location>
</feature>
<sequence>MANVVFSRALECADTARVPDHREWEQPLNDLNPNTLVAFRGLAKRKRLLLAQKQASDILNCQLHDVEALLLGFQDKVKTSQDEVVHLQTKLDEILSEVTRVAEERGQLRQEVPTRPAAPADKSIPMLLGVFQEEIKQSRERLDPAGSYAIFNDLEQPVSWAILLHFQRTWQHCPGVQHAHLVSLAVVPSPRLGLPVTRARDKDAPEVALRSQTPKPVASSSPTTPSFTKGLLSQSVPSSPRTPQSPSIPTTKTLTVSGGEARAVGTMEDSTQQFSDRGGQSKIFTKEAQKERGWRQTLPGCLPTAFTRHAPATMTPRPIFAKASTQ</sequence>
<gene>
    <name evidence="2" type="ORF">L917_12698</name>
</gene>
<feature type="compositionally biased region" description="Polar residues" evidence="1">
    <location>
        <begin position="210"/>
        <end position="256"/>
    </location>
</feature>
<protein>
    <submittedName>
        <fullName evidence="2">Uncharacterized protein</fullName>
    </submittedName>
</protein>
<reference evidence="2" key="1">
    <citation type="submission" date="2013-11" db="EMBL/GenBank/DDBJ databases">
        <title>The Genome Sequence of Phytophthora parasitica CHvinca01.</title>
        <authorList>
            <consortium name="The Broad Institute Genomics Platform"/>
            <person name="Russ C."/>
            <person name="Tyler B."/>
            <person name="Panabieres F."/>
            <person name="Shan W."/>
            <person name="Tripathy S."/>
            <person name="Grunwald N."/>
            <person name="Machado M."/>
            <person name="Johnson C.S."/>
            <person name="Arredondo F."/>
            <person name="Hong C."/>
            <person name="Coffey M."/>
            <person name="Young S.K."/>
            <person name="Zeng Q."/>
            <person name="Gargeya S."/>
            <person name="Fitzgerald M."/>
            <person name="Abouelleil A."/>
            <person name="Alvarado L."/>
            <person name="Chapman S.B."/>
            <person name="Gainer-Dewar J."/>
            <person name="Goldberg J."/>
            <person name="Griggs A."/>
            <person name="Gujja S."/>
            <person name="Hansen M."/>
            <person name="Howarth C."/>
            <person name="Imamovic A."/>
            <person name="Ireland A."/>
            <person name="Larimer J."/>
            <person name="McCowan C."/>
            <person name="Murphy C."/>
            <person name="Pearson M."/>
            <person name="Poon T.W."/>
            <person name="Priest M."/>
            <person name="Roberts A."/>
            <person name="Saif S."/>
            <person name="Shea T."/>
            <person name="Sykes S."/>
            <person name="Wortman J."/>
            <person name="Nusbaum C."/>
            <person name="Birren B."/>
        </authorList>
    </citation>
    <scope>NUCLEOTIDE SEQUENCE [LARGE SCALE GENOMIC DNA]</scope>
    <source>
        <strain evidence="2">CHvinca01</strain>
    </source>
</reference>
<dbReference type="AlphaFoldDB" id="W2KSN2"/>
<evidence type="ECO:0000313" key="2">
    <source>
        <dbReference type="EMBL" id="ETL88206.1"/>
    </source>
</evidence>
<name>W2KSN2_PHYNI</name>
<dbReference type="VEuPathDB" id="FungiDB:PPTG_03290"/>
<proteinExistence type="predicted"/>
<dbReference type="EMBL" id="KI680870">
    <property type="protein sequence ID" value="ETL88206.1"/>
    <property type="molecule type" value="Genomic_DNA"/>
</dbReference>
<organism evidence="2">
    <name type="scientific">Phytophthora nicotianae</name>
    <name type="common">Potato buckeye rot agent</name>
    <name type="synonym">Phytophthora parasitica</name>
    <dbReference type="NCBI Taxonomy" id="4792"/>
    <lineage>
        <taxon>Eukaryota</taxon>
        <taxon>Sar</taxon>
        <taxon>Stramenopiles</taxon>
        <taxon>Oomycota</taxon>
        <taxon>Peronosporomycetes</taxon>
        <taxon>Peronosporales</taxon>
        <taxon>Peronosporaceae</taxon>
        <taxon>Phytophthora</taxon>
    </lineage>
</organism>